<evidence type="ECO:0000256" key="5">
    <source>
        <dbReference type="RuleBase" id="RU363034"/>
    </source>
</evidence>
<evidence type="ECO:0000313" key="7">
    <source>
        <dbReference type="Ensembl" id="ENSGMOP00000037951.1"/>
    </source>
</evidence>
<dbReference type="PRINTS" id="PR00722">
    <property type="entry name" value="CHYMOTRYPSIN"/>
</dbReference>
<dbReference type="SMART" id="SM00020">
    <property type="entry name" value="Tryp_SPc"/>
    <property type="match status" value="1"/>
</dbReference>
<dbReference type="CDD" id="cd00190">
    <property type="entry name" value="Tryp_SPc"/>
    <property type="match status" value="1"/>
</dbReference>
<dbReference type="GO" id="GO:0004252">
    <property type="term" value="F:serine-type endopeptidase activity"/>
    <property type="evidence" value="ECO:0007669"/>
    <property type="project" value="InterPro"/>
</dbReference>
<dbReference type="Pfam" id="PF00089">
    <property type="entry name" value="Trypsin"/>
    <property type="match status" value="1"/>
</dbReference>
<dbReference type="SUPFAM" id="SSF50494">
    <property type="entry name" value="Trypsin-like serine proteases"/>
    <property type="match status" value="1"/>
</dbReference>
<evidence type="ECO:0000313" key="8">
    <source>
        <dbReference type="Proteomes" id="UP000694546"/>
    </source>
</evidence>
<name>A0A8C5FHZ8_GADMO</name>
<reference evidence="7" key="2">
    <citation type="submission" date="2025-09" db="UniProtKB">
        <authorList>
            <consortium name="Ensembl"/>
        </authorList>
    </citation>
    <scope>IDENTIFICATION</scope>
</reference>
<keyword evidence="8" id="KW-1185">Reference proteome</keyword>
<evidence type="ECO:0000259" key="6">
    <source>
        <dbReference type="PROSITE" id="PS50240"/>
    </source>
</evidence>
<sequence>DTPNREEPTSRINFTKCACEIREVSSQLNVCGRAPLNTRIVGGVDAAPGTWPWQASLHTSGPFCGGSLINNLWVLTAAHCFPTTDTTGFTVFLGRQDQAGSNPNEQSRTISRIVCHPDYSGSNNDNDICLLELSSAVTFTDYIAPVCLAADGSTFNSGIINWVTGWGTTSSGGSAADILQEVDLPIVGNRECNCSYGLITNNMICAGLSAGGKDSCQGDSGGPLVVKQGVQWVQSGVVSFGQGCALPNFPGVYARVSEYQAWINGIITTNQPGFVDFRSAGINSDATFNCGDPPSGPVTASPTAPARKWHFVSICGQ</sequence>
<dbReference type="Proteomes" id="UP000694546">
    <property type="component" value="Chromosome 2"/>
</dbReference>
<keyword evidence="3 5" id="KW-0720">Serine protease</keyword>
<keyword evidence="2 5" id="KW-0378">Hydrolase</keyword>
<evidence type="ECO:0000256" key="3">
    <source>
        <dbReference type="ARBA" id="ARBA00022825"/>
    </source>
</evidence>
<reference evidence="7" key="1">
    <citation type="submission" date="2025-08" db="UniProtKB">
        <authorList>
            <consortium name="Ensembl"/>
        </authorList>
    </citation>
    <scope>IDENTIFICATION</scope>
</reference>
<dbReference type="PROSITE" id="PS00134">
    <property type="entry name" value="TRYPSIN_HIS"/>
    <property type="match status" value="1"/>
</dbReference>
<proteinExistence type="predicted"/>
<dbReference type="PROSITE" id="PS00135">
    <property type="entry name" value="TRYPSIN_SER"/>
    <property type="match status" value="1"/>
</dbReference>
<dbReference type="Gene3D" id="2.40.10.10">
    <property type="entry name" value="Trypsin-like serine proteases"/>
    <property type="match status" value="1"/>
</dbReference>
<dbReference type="InterPro" id="IPR001314">
    <property type="entry name" value="Peptidase_S1A"/>
</dbReference>
<evidence type="ECO:0000256" key="2">
    <source>
        <dbReference type="ARBA" id="ARBA00022801"/>
    </source>
</evidence>
<keyword evidence="1 5" id="KW-0645">Protease</keyword>
<dbReference type="GeneTree" id="ENSGT00940000163009"/>
<organism evidence="7 8">
    <name type="scientific">Gadus morhua</name>
    <name type="common">Atlantic cod</name>
    <dbReference type="NCBI Taxonomy" id="8049"/>
    <lineage>
        <taxon>Eukaryota</taxon>
        <taxon>Metazoa</taxon>
        <taxon>Chordata</taxon>
        <taxon>Craniata</taxon>
        <taxon>Vertebrata</taxon>
        <taxon>Euteleostomi</taxon>
        <taxon>Actinopterygii</taxon>
        <taxon>Neopterygii</taxon>
        <taxon>Teleostei</taxon>
        <taxon>Neoteleostei</taxon>
        <taxon>Acanthomorphata</taxon>
        <taxon>Zeiogadaria</taxon>
        <taxon>Gadariae</taxon>
        <taxon>Gadiformes</taxon>
        <taxon>Gadoidei</taxon>
        <taxon>Gadidae</taxon>
        <taxon>Gadus</taxon>
    </lineage>
</organism>
<dbReference type="GO" id="GO:0006508">
    <property type="term" value="P:proteolysis"/>
    <property type="evidence" value="ECO:0007669"/>
    <property type="project" value="UniProtKB-KW"/>
</dbReference>
<dbReference type="Ensembl" id="ENSGMOT00000046458.1">
    <property type="protein sequence ID" value="ENSGMOP00000037951.1"/>
    <property type="gene ID" value="ENSGMOG00000036514.1"/>
</dbReference>
<dbReference type="InterPro" id="IPR033116">
    <property type="entry name" value="TRYPSIN_SER"/>
</dbReference>
<dbReference type="PANTHER" id="PTHR24252">
    <property type="entry name" value="ACROSIN-RELATED"/>
    <property type="match status" value="1"/>
</dbReference>
<feature type="domain" description="Peptidase S1" evidence="6">
    <location>
        <begin position="40"/>
        <end position="268"/>
    </location>
</feature>
<protein>
    <recommendedName>
        <fullName evidence="6">Peptidase S1 domain-containing protein</fullName>
    </recommendedName>
</protein>
<dbReference type="PANTHER" id="PTHR24252:SF7">
    <property type="entry name" value="HYALIN"/>
    <property type="match status" value="1"/>
</dbReference>
<evidence type="ECO:0000256" key="4">
    <source>
        <dbReference type="ARBA" id="ARBA00023157"/>
    </source>
</evidence>
<dbReference type="InterPro" id="IPR001254">
    <property type="entry name" value="Trypsin_dom"/>
</dbReference>
<dbReference type="InterPro" id="IPR018114">
    <property type="entry name" value="TRYPSIN_HIS"/>
</dbReference>
<accession>A0A8C5FHZ8</accession>
<dbReference type="InterPro" id="IPR009003">
    <property type="entry name" value="Peptidase_S1_PA"/>
</dbReference>
<dbReference type="PROSITE" id="PS50240">
    <property type="entry name" value="TRYPSIN_DOM"/>
    <property type="match status" value="1"/>
</dbReference>
<dbReference type="AlphaFoldDB" id="A0A8C5FHZ8"/>
<keyword evidence="4" id="KW-1015">Disulfide bond</keyword>
<evidence type="ECO:0000256" key="1">
    <source>
        <dbReference type="ARBA" id="ARBA00022670"/>
    </source>
</evidence>
<dbReference type="FunFam" id="2.40.10.10:FF:000057">
    <property type="entry name" value="Zgc:100868"/>
    <property type="match status" value="1"/>
</dbReference>
<dbReference type="InterPro" id="IPR043504">
    <property type="entry name" value="Peptidase_S1_PA_chymotrypsin"/>
</dbReference>